<dbReference type="Gene3D" id="3.40.50.2300">
    <property type="match status" value="1"/>
</dbReference>
<dbReference type="RefSeq" id="WP_200605264.1">
    <property type="nucleotide sequence ID" value="NZ_CP071517.1"/>
</dbReference>
<feature type="domain" description="Histidine kinase" evidence="7">
    <location>
        <begin position="284"/>
        <end position="503"/>
    </location>
</feature>
<dbReference type="SMART" id="SM00448">
    <property type="entry name" value="REC"/>
    <property type="match status" value="1"/>
</dbReference>
<evidence type="ECO:0000259" key="7">
    <source>
        <dbReference type="PROSITE" id="PS50109"/>
    </source>
</evidence>
<organism evidence="11 12">
    <name type="scientific">Lysobacter arenosi</name>
    <dbReference type="NCBI Taxonomy" id="2795387"/>
    <lineage>
        <taxon>Bacteria</taxon>
        <taxon>Pseudomonadati</taxon>
        <taxon>Pseudomonadota</taxon>
        <taxon>Gammaproteobacteria</taxon>
        <taxon>Lysobacterales</taxon>
        <taxon>Lysobacteraceae</taxon>
        <taxon>Lysobacter</taxon>
    </lineage>
</organism>
<dbReference type="SMART" id="SM00086">
    <property type="entry name" value="PAC"/>
    <property type="match status" value="2"/>
</dbReference>
<evidence type="ECO:0000259" key="9">
    <source>
        <dbReference type="PROSITE" id="PS50112"/>
    </source>
</evidence>
<dbReference type="SUPFAM" id="SSF52172">
    <property type="entry name" value="CheY-like"/>
    <property type="match status" value="1"/>
</dbReference>
<dbReference type="InterPro" id="IPR011006">
    <property type="entry name" value="CheY-like_superfamily"/>
</dbReference>
<dbReference type="InterPro" id="IPR000014">
    <property type="entry name" value="PAS"/>
</dbReference>
<feature type="modified residue" description="4-aspartylphosphate" evidence="6">
    <location>
        <position position="571"/>
    </location>
</feature>
<dbReference type="PANTHER" id="PTHR43047:SF72">
    <property type="entry name" value="OSMOSENSING HISTIDINE PROTEIN KINASE SLN1"/>
    <property type="match status" value="1"/>
</dbReference>
<dbReference type="InterPro" id="IPR036890">
    <property type="entry name" value="HATPase_C_sf"/>
</dbReference>
<keyword evidence="12" id="KW-1185">Reference proteome</keyword>
<feature type="domain" description="Response regulatory" evidence="8">
    <location>
        <begin position="522"/>
        <end position="637"/>
    </location>
</feature>
<proteinExistence type="predicted"/>
<dbReference type="PROSITE" id="PS50113">
    <property type="entry name" value="PAC"/>
    <property type="match status" value="2"/>
</dbReference>
<dbReference type="InterPro" id="IPR001610">
    <property type="entry name" value="PAC"/>
</dbReference>
<comment type="catalytic activity">
    <reaction evidence="1">
        <text>ATP + protein L-histidine = ADP + protein N-phospho-L-histidine.</text>
        <dbReference type="EC" id="2.7.13.3"/>
    </reaction>
</comment>
<dbReference type="EC" id="2.7.13.3" evidence="2"/>
<evidence type="ECO:0000259" key="10">
    <source>
        <dbReference type="PROSITE" id="PS50113"/>
    </source>
</evidence>
<reference evidence="11 12" key="1">
    <citation type="submission" date="2021-02" db="EMBL/GenBank/DDBJ databases">
        <title>Lysobacter arenosi sp. nov., isolated from soil of gangwondo yeongwol, south Korea.</title>
        <authorList>
            <person name="Kim K.R."/>
            <person name="Kim K.H."/>
            <person name="Jeon C.O."/>
        </authorList>
    </citation>
    <scope>NUCLEOTIDE SEQUENCE [LARGE SCALE GENOMIC DNA]</scope>
    <source>
        <strain evidence="11 12">R7</strain>
    </source>
</reference>
<dbReference type="SMART" id="SM00091">
    <property type="entry name" value="PAS"/>
    <property type="match status" value="2"/>
</dbReference>
<dbReference type="InterPro" id="IPR035965">
    <property type="entry name" value="PAS-like_dom_sf"/>
</dbReference>
<dbReference type="Gene3D" id="1.10.287.130">
    <property type="match status" value="1"/>
</dbReference>
<evidence type="ECO:0000256" key="4">
    <source>
        <dbReference type="ARBA" id="ARBA00022679"/>
    </source>
</evidence>
<dbReference type="PANTHER" id="PTHR43047">
    <property type="entry name" value="TWO-COMPONENT HISTIDINE PROTEIN KINASE"/>
    <property type="match status" value="1"/>
</dbReference>
<dbReference type="SUPFAM" id="SSF47384">
    <property type="entry name" value="Homodimeric domain of signal transducing histidine kinase"/>
    <property type="match status" value="1"/>
</dbReference>
<dbReference type="Pfam" id="PF13426">
    <property type="entry name" value="PAS_9"/>
    <property type="match status" value="2"/>
</dbReference>
<accession>A0ABX7REU8</accession>
<dbReference type="SUPFAM" id="SSF55785">
    <property type="entry name" value="PYP-like sensor domain (PAS domain)"/>
    <property type="match status" value="2"/>
</dbReference>
<dbReference type="SMART" id="SM00388">
    <property type="entry name" value="HisKA"/>
    <property type="match status" value="1"/>
</dbReference>
<feature type="domain" description="PAC" evidence="10">
    <location>
        <begin position="94"/>
        <end position="146"/>
    </location>
</feature>
<dbReference type="PROSITE" id="PS50109">
    <property type="entry name" value="HIS_KIN"/>
    <property type="match status" value="1"/>
</dbReference>
<dbReference type="InterPro" id="IPR001789">
    <property type="entry name" value="Sig_transdc_resp-reg_receiver"/>
</dbReference>
<dbReference type="PROSITE" id="PS50110">
    <property type="entry name" value="RESPONSE_REGULATORY"/>
    <property type="match status" value="1"/>
</dbReference>
<evidence type="ECO:0000256" key="1">
    <source>
        <dbReference type="ARBA" id="ARBA00000085"/>
    </source>
</evidence>
<dbReference type="PROSITE" id="PS50112">
    <property type="entry name" value="PAS"/>
    <property type="match status" value="2"/>
</dbReference>
<feature type="domain" description="PAC" evidence="10">
    <location>
        <begin position="222"/>
        <end position="274"/>
    </location>
</feature>
<dbReference type="NCBIfam" id="TIGR00229">
    <property type="entry name" value="sensory_box"/>
    <property type="match status" value="2"/>
</dbReference>
<protein>
    <recommendedName>
        <fullName evidence="2">histidine kinase</fullName>
        <ecNumber evidence="2">2.7.13.3</ecNumber>
    </recommendedName>
</protein>
<dbReference type="Gene3D" id="3.30.565.10">
    <property type="entry name" value="Histidine kinase-like ATPase, C-terminal domain"/>
    <property type="match status" value="1"/>
</dbReference>
<dbReference type="InterPro" id="IPR000700">
    <property type="entry name" value="PAS-assoc_C"/>
</dbReference>
<evidence type="ECO:0000259" key="8">
    <source>
        <dbReference type="PROSITE" id="PS50110"/>
    </source>
</evidence>
<evidence type="ECO:0000313" key="12">
    <source>
        <dbReference type="Proteomes" id="UP000663400"/>
    </source>
</evidence>
<feature type="domain" description="PAS" evidence="9">
    <location>
        <begin position="147"/>
        <end position="200"/>
    </location>
</feature>
<dbReference type="InterPro" id="IPR005467">
    <property type="entry name" value="His_kinase_dom"/>
</dbReference>
<feature type="domain" description="PAS" evidence="9">
    <location>
        <begin position="19"/>
        <end position="75"/>
    </location>
</feature>
<dbReference type="Pfam" id="PF02518">
    <property type="entry name" value="HATPase_c"/>
    <property type="match status" value="1"/>
</dbReference>
<evidence type="ECO:0000256" key="6">
    <source>
        <dbReference type="PROSITE-ProRule" id="PRU00169"/>
    </source>
</evidence>
<dbReference type="CDD" id="cd00082">
    <property type="entry name" value="HisKA"/>
    <property type="match status" value="1"/>
</dbReference>
<evidence type="ECO:0000256" key="3">
    <source>
        <dbReference type="ARBA" id="ARBA00022553"/>
    </source>
</evidence>
<evidence type="ECO:0000256" key="5">
    <source>
        <dbReference type="ARBA" id="ARBA00022777"/>
    </source>
</evidence>
<dbReference type="InterPro" id="IPR036097">
    <property type="entry name" value="HisK_dim/P_sf"/>
</dbReference>
<dbReference type="SUPFAM" id="SSF55874">
    <property type="entry name" value="ATPase domain of HSP90 chaperone/DNA topoisomerase II/histidine kinase"/>
    <property type="match status" value="1"/>
</dbReference>
<keyword evidence="4" id="KW-0808">Transferase</keyword>
<dbReference type="Proteomes" id="UP000663400">
    <property type="component" value="Chromosome"/>
</dbReference>
<keyword evidence="3 6" id="KW-0597">Phosphoprotein</keyword>
<evidence type="ECO:0000313" key="11">
    <source>
        <dbReference type="EMBL" id="QSX75904.1"/>
    </source>
</evidence>
<dbReference type="SMART" id="SM00387">
    <property type="entry name" value="HATPase_c"/>
    <property type="match status" value="1"/>
</dbReference>
<evidence type="ECO:0000256" key="2">
    <source>
        <dbReference type="ARBA" id="ARBA00012438"/>
    </source>
</evidence>
<keyword evidence="5" id="KW-0418">Kinase</keyword>
<dbReference type="InterPro" id="IPR003594">
    <property type="entry name" value="HATPase_dom"/>
</dbReference>
<dbReference type="CDD" id="cd00130">
    <property type="entry name" value="PAS"/>
    <property type="match status" value="2"/>
</dbReference>
<sequence length="649" mass="71848">MRTPGEIPQEKGGWHEDLEDAAYRALVESVRDYAIFLLDHEGYIRSWSRGAERIKGYKAHEIIGKHFSVFYPQDRIDQGWPEHELDVAGSTGRFEDEGWRLRKDGTRFWANIVFTRIDHPDGTLRGFAKITRDLTERRANEQQLARSEERFRLMVDNVRDYAIFMLDTQGHVASWNKGAQQINGYLHDEIVGRHFSAFYPAEVIAEGWPERELQIALAEGRVEDESWRVRKGGARFWASVVITALFDDEGQHIGFAKVVRDLTDRRRIRTLEDEGQRLTTFLAMLAHELRNPLAPIANSVAIMQSQPIESETLRFCRDVIGRQTAQLTRLVDDLLDVSRITSGKIQLERAVFDLRIAMTQAMETITPDAERMDQSLRIVLPDDPVWVQGDLARMLQVFANLLSNAVKFTPSGGTISAAMVVNGGRTEVRVADSGPGIPPKRLADVFGLFVQGEPHSPQAQGGLGLGLSLVQQLVSLHNGEVSAFSSGEPGKGAEFLVVLPTVAGPLEPATSPPPLQPVVARHVLVVDDNRDAADTLQQRLQEWGYRTDTAYDGRSAMAAIRGTCFDAVLLDLGLPDVSGLEVARLLGQAMNNPPPLIAVTGYGQQSDLAATKDAGFCAHLTKPLRPDEVERALSRLFGEAGSDALPAAD</sequence>
<name>A0ABX7REU8_9GAMM</name>
<gene>
    <name evidence="11" type="ORF">HIV01_005180</name>
</gene>
<dbReference type="Gene3D" id="3.30.450.20">
    <property type="entry name" value="PAS domain"/>
    <property type="match status" value="2"/>
</dbReference>
<dbReference type="PRINTS" id="PR00344">
    <property type="entry name" value="BCTRLSENSOR"/>
</dbReference>
<dbReference type="InterPro" id="IPR003661">
    <property type="entry name" value="HisK_dim/P_dom"/>
</dbReference>
<dbReference type="InterPro" id="IPR004358">
    <property type="entry name" value="Sig_transdc_His_kin-like_C"/>
</dbReference>
<dbReference type="Pfam" id="PF00072">
    <property type="entry name" value="Response_reg"/>
    <property type="match status" value="1"/>
</dbReference>
<dbReference type="Pfam" id="PF00512">
    <property type="entry name" value="HisKA"/>
    <property type="match status" value="1"/>
</dbReference>
<dbReference type="EMBL" id="CP071517">
    <property type="protein sequence ID" value="QSX75904.1"/>
    <property type="molecule type" value="Genomic_DNA"/>
</dbReference>